<feature type="transmembrane region" description="Helical" evidence="1">
    <location>
        <begin position="97"/>
        <end position="121"/>
    </location>
</feature>
<evidence type="ECO:0000313" key="3">
    <source>
        <dbReference type="Proteomes" id="UP000580839"/>
    </source>
</evidence>
<dbReference type="AlphaFoldDB" id="A0A849SUY2"/>
<feature type="transmembrane region" description="Helical" evidence="1">
    <location>
        <begin position="213"/>
        <end position="231"/>
    </location>
</feature>
<protein>
    <submittedName>
        <fullName evidence="2">Uncharacterized protein</fullName>
    </submittedName>
</protein>
<feature type="transmembrane region" description="Helical" evidence="1">
    <location>
        <begin position="367"/>
        <end position="385"/>
    </location>
</feature>
<feature type="transmembrane region" description="Helical" evidence="1">
    <location>
        <begin position="184"/>
        <end position="206"/>
    </location>
</feature>
<keyword evidence="1" id="KW-0812">Transmembrane</keyword>
<feature type="transmembrane region" description="Helical" evidence="1">
    <location>
        <begin position="337"/>
        <end position="355"/>
    </location>
</feature>
<evidence type="ECO:0000256" key="1">
    <source>
        <dbReference type="SAM" id="Phobius"/>
    </source>
</evidence>
<keyword evidence="1" id="KW-1133">Transmembrane helix</keyword>
<dbReference type="EMBL" id="JABFRW010000178">
    <property type="protein sequence ID" value="NOT35170.1"/>
    <property type="molecule type" value="Genomic_DNA"/>
</dbReference>
<feature type="transmembrane region" description="Helical" evidence="1">
    <location>
        <begin position="127"/>
        <end position="149"/>
    </location>
</feature>
<feature type="transmembrane region" description="Helical" evidence="1">
    <location>
        <begin position="259"/>
        <end position="282"/>
    </location>
</feature>
<evidence type="ECO:0000313" key="2">
    <source>
        <dbReference type="EMBL" id="NOT35170.1"/>
    </source>
</evidence>
<organism evidence="2 3">
    <name type="scientific">Eiseniibacteriota bacterium</name>
    <dbReference type="NCBI Taxonomy" id="2212470"/>
    <lineage>
        <taxon>Bacteria</taxon>
        <taxon>Candidatus Eiseniibacteriota</taxon>
    </lineage>
</organism>
<reference evidence="2 3" key="1">
    <citation type="submission" date="2020-04" db="EMBL/GenBank/DDBJ databases">
        <title>Metagenomic profiling of ammonia- and methane-oxidizing microorganisms in a Dutch drinking water treatment plant.</title>
        <authorList>
            <person name="Poghosyan L."/>
            <person name="Leucker S."/>
        </authorList>
    </citation>
    <scope>NUCLEOTIDE SEQUENCE [LARGE SCALE GENOMIC DNA]</scope>
    <source>
        <strain evidence="2">S-RSF-IL-03</strain>
    </source>
</reference>
<feature type="transmembrane region" description="Helical" evidence="1">
    <location>
        <begin position="520"/>
        <end position="538"/>
    </location>
</feature>
<proteinExistence type="predicted"/>
<feature type="transmembrane region" description="Helical" evidence="1">
    <location>
        <begin position="397"/>
        <end position="416"/>
    </location>
</feature>
<sequence>MTGTARTARWIAIAAFLIYAATGGGRIVGSDEVTMLELSRALMRGGVAVPEGATLAGRDGRFYTKNSALQAVVALPLVAIGDGAAQLAGLPPARRELAARCVASLLNALIAALLLAAFYVAARRFGIRAPAALAGVALLGFTTPLWVYAKSFMAEPLQALGVLLALAGASFADEPRWRRAGGVGVFLAVGAKLSMLPFALVALLPLRAQAPQRWLPFAIGLGSALLAHLGYNVARFGTPLETGYGAQASFAAYTTPLWVGVYGLLLSSGKGVMWFAPALWLLPGAWRKLHRPHDEARHEPSRFQRALRGLARFLPRGWRPSESEVVVEHRFDDLRRAAPAIAGMAAMALLLYGTFEHWAGDGSFGPRYLVPLLPVAFLLVAFGLQHPSRARRRAAQWLALAGLLVQLGGVGIHFGAQMRSAGDYPYRLALSDPRFMSDAHFNPRFSPILGHWRLLIANASAEARGDAPRLELSAAAPAAIDSSAAAPPGRLGVSAVDQAQLLRALDFWWTYAAYAGLPRLPLQAVALLLLAFGLAAALRARVAARREA</sequence>
<name>A0A849SUY2_UNCEI</name>
<dbReference type="Proteomes" id="UP000580839">
    <property type="component" value="Unassembled WGS sequence"/>
</dbReference>
<feature type="transmembrane region" description="Helical" evidence="1">
    <location>
        <begin position="156"/>
        <end position="172"/>
    </location>
</feature>
<keyword evidence="1" id="KW-0472">Membrane</keyword>
<comment type="caution">
    <text evidence="2">The sequence shown here is derived from an EMBL/GenBank/DDBJ whole genome shotgun (WGS) entry which is preliminary data.</text>
</comment>
<gene>
    <name evidence="2" type="ORF">HOP12_13570</name>
</gene>
<feature type="transmembrane region" description="Helical" evidence="1">
    <location>
        <begin position="68"/>
        <end position="90"/>
    </location>
</feature>
<accession>A0A849SUY2</accession>